<dbReference type="InterPro" id="IPR006665">
    <property type="entry name" value="OmpA-like"/>
</dbReference>
<evidence type="ECO:0000259" key="6">
    <source>
        <dbReference type="PROSITE" id="PS51123"/>
    </source>
</evidence>
<comment type="subcellular location">
    <subcellularLocation>
        <location evidence="1">Cell outer membrane</location>
    </subcellularLocation>
</comment>
<dbReference type="PRINTS" id="PR01023">
    <property type="entry name" value="NAFLGMOTY"/>
</dbReference>
<reference evidence="7" key="1">
    <citation type="submission" date="2021-12" db="EMBL/GenBank/DDBJ databases">
        <title>Novel species in genus Dyadobacter.</title>
        <authorList>
            <person name="Ma C."/>
        </authorList>
    </citation>
    <scope>NUCLEOTIDE SEQUENCE</scope>
    <source>
        <strain evidence="7">CY399</strain>
    </source>
</reference>
<accession>A0A9X1PD36</accession>
<dbReference type="Gene3D" id="1.25.40.10">
    <property type="entry name" value="Tetratricopeptide repeat domain"/>
    <property type="match status" value="2"/>
</dbReference>
<dbReference type="Pfam" id="PF13432">
    <property type="entry name" value="TPR_16"/>
    <property type="match status" value="1"/>
</dbReference>
<dbReference type="Proteomes" id="UP001139700">
    <property type="component" value="Unassembled WGS sequence"/>
</dbReference>
<organism evidence="7 8">
    <name type="scientific">Dyadobacter fanqingshengii</name>
    <dbReference type="NCBI Taxonomy" id="2906443"/>
    <lineage>
        <taxon>Bacteria</taxon>
        <taxon>Pseudomonadati</taxon>
        <taxon>Bacteroidota</taxon>
        <taxon>Cytophagia</taxon>
        <taxon>Cytophagales</taxon>
        <taxon>Spirosomataceae</taxon>
        <taxon>Dyadobacter</taxon>
    </lineage>
</organism>
<dbReference type="PRINTS" id="PR01021">
    <property type="entry name" value="OMPADOMAIN"/>
</dbReference>
<evidence type="ECO:0000313" key="8">
    <source>
        <dbReference type="Proteomes" id="UP001139700"/>
    </source>
</evidence>
<evidence type="ECO:0000256" key="5">
    <source>
        <dbReference type="PROSITE-ProRule" id="PRU00473"/>
    </source>
</evidence>
<dbReference type="InterPro" id="IPR011042">
    <property type="entry name" value="6-blade_b-propeller_TolB-like"/>
</dbReference>
<dbReference type="InterPro" id="IPR019734">
    <property type="entry name" value="TPR_rpt"/>
</dbReference>
<proteinExistence type="predicted"/>
<dbReference type="CDD" id="cd07185">
    <property type="entry name" value="OmpA_C-like"/>
    <property type="match status" value="1"/>
</dbReference>
<dbReference type="SUPFAM" id="SSF103088">
    <property type="entry name" value="OmpA-like"/>
    <property type="match status" value="1"/>
</dbReference>
<dbReference type="AlphaFoldDB" id="A0A9X1PD36"/>
<comment type="caution">
    <text evidence="7">The sequence shown here is derived from an EMBL/GenBank/DDBJ whole genome shotgun (WGS) entry which is preliminary data.</text>
</comment>
<evidence type="ECO:0000313" key="7">
    <source>
        <dbReference type="EMBL" id="MCF0041954.1"/>
    </source>
</evidence>
<keyword evidence="3" id="KW-0998">Cell outer membrane</keyword>
<dbReference type="SUPFAM" id="SSF82171">
    <property type="entry name" value="DPP6 N-terminal domain-like"/>
    <property type="match status" value="1"/>
</dbReference>
<keyword evidence="4" id="KW-0802">TPR repeat</keyword>
<dbReference type="PROSITE" id="PS50005">
    <property type="entry name" value="TPR"/>
    <property type="match status" value="2"/>
</dbReference>
<protein>
    <submittedName>
        <fullName evidence="7">OmpA family protein</fullName>
    </submittedName>
</protein>
<dbReference type="Pfam" id="PF07676">
    <property type="entry name" value="PD40"/>
    <property type="match status" value="3"/>
</dbReference>
<dbReference type="Pfam" id="PF13181">
    <property type="entry name" value="TPR_8"/>
    <property type="match status" value="1"/>
</dbReference>
<dbReference type="EMBL" id="JAJTTA010000002">
    <property type="protein sequence ID" value="MCF0041954.1"/>
    <property type="molecule type" value="Genomic_DNA"/>
</dbReference>
<dbReference type="PROSITE" id="PS51123">
    <property type="entry name" value="OMPA_2"/>
    <property type="match status" value="1"/>
</dbReference>
<dbReference type="Gene3D" id="2.120.10.30">
    <property type="entry name" value="TolB, C-terminal domain"/>
    <property type="match status" value="1"/>
</dbReference>
<evidence type="ECO:0000256" key="1">
    <source>
        <dbReference type="ARBA" id="ARBA00004442"/>
    </source>
</evidence>
<feature type="repeat" description="TPR" evidence="4">
    <location>
        <begin position="116"/>
        <end position="149"/>
    </location>
</feature>
<dbReference type="InterPro" id="IPR050330">
    <property type="entry name" value="Bact_OuterMem_StrucFunc"/>
</dbReference>
<name>A0A9X1PD36_9BACT</name>
<gene>
    <name evidence="7" type="ORF">LXM24_17740</name>
</gene>
<dbReference type="InterPro" id="IPR006664">
    <property type="entry name" value="OMP_bac"/>
</dbReference>
<dbReference type="Gene3D" id="3.30.1330.60">
    <property type="entry name" value="OmpA-like domain"/>
    <property type="match status" value="1"/>
</dbReference>
<feature type="repeat" description="TPR" evidence="4">
    <location>
        <begin position="79"/>
        <end position="112"/>
    </location>
</feature>
<dbReference type="RefSeq" id="WP_234614753.1">
    <property type="nucleotide sequence ID" value="NZ_CP098806.1"/>
</dbReference>
<dbReference type="InterPro" id="IPR011659">
    <property type="entry name" value="WD40"/>
</dbReference>
<dbReference type="Pfam" id="PF00691">
    <property type="entry name" value="OmpA"/>
    <property type="match status" value="1"/>
</dbReference>
<evidence type="ECO:0000256" key="4">
    <source>
        <dbReference type="PROSITE-ProRule" id="PRU00339"/>
    </source>
</evidence>
<keyword evidence="2 5" id="KW-0472">Membrane</keyword>
<dbReference type="SMART" id="SM00028">
    <property type="entry name" value="TPR"/>
    <property type="match status" value="3"/>
</dbReference>
<keyword evidence="8" id="KW-1185">Reference proteome</keyword>
<evidence type="ECO:0000256" key="2">
    <source>
        <dbReference type="ARBA" id="ARBA00023136"/>
    </source>
</evidence>
<dbReference type="GO" id="GO:0009279">
    <property type="term" value="C:cell outer membrane"/>
    <property type="evidence" value="ECO:0007669"/>
    <property type="project" value="UniProtKB-SubCell"/>
</dbReference>
<dbReference type="SUPFAM" id="SSF48452">
    <property type="entry name" value="TPR-like"/>
    <property type="match status" value="1"/>
</dbReference>
<dbReference type="PANTHER" id="PTHR30329">
    <property type="entry name" value="STATOR ELEMENT OF FLAGELLAR MOTOR COMPLEX"/>
    <property type="match status" value="1"/>
</dbReference>
<sequence>MENVVTNPQVYEYSIMHRAALFLLFFFLFIFNFTHAQDATLSRKARETYEKAQEAWQARKLPDAIALFEKVLEQEPNSYDANLRLAQIYELQRNADLTKKYYSKAIQLRPSTPQSAAALQWMGRYHFEAQRYDSAQVYFERALALFPAKSSLARLAEKAIASSKFAREAVKNPLSIQKRSLGDTINFLNTQYFPVMTADNETLIFTGLTENRDENIYTTHRIKGGSGADRWDVPEEISASINTTNNEGTCSVSADGRTLVFTACNRPDGYGSCDLYIARKEGKDWSAPLNLGQEINTRDWESQPSLSADGHMLYFASDRKGGQGKRDIWVTKLDEKGKWTAPKNLGAHINTADEENAPFIHANGRTLFYASNGFPGMGGFDIFISQRTDTIWSQSINIGYPINTIADQVGLFIASDGQKAYYTDDGSEGKGRSLLYTFNLPQQVKDMIVPTRYAKGKVFDKKTNTPLASAIDLFDLKTQQKVGEFSSDGKTGSFLAVLNNGGEYAFYVSKTGYLFKSLSFTVNDSTSFVDLDIPLEAIEKDRAEVLNNIFFKTGEYSLDEKSKVELGKMVDFLGKNKTVKIEISGHTDDVGSDTENMELSRQRAQSVQQYLQQSGIVADRITFKGYGETQPVAPNDSQENRQKNRRIEWRIL</sequence>
<dbReference type="InterPro" id="IPR036737">
    <property type="entry name" value="OmpA-like_sf"/>
</dbReference>
<evidence type="ECO:0000256" key="3">
    <source>
        <dbReference type="ARBA" id="ARBA00023237"/>
    </source>
</evidence>
<dbReference type="PANTHER" id="PTHR30329:SF21">
    <property type="entry name" value="LIPOPROTEIN YIAD-RELATED"/>
    <property type="match status" value="1"/>
</dbReference>
<dbReference type="InterPro" id="IPR011990">
    <property type="entry name" value="TPR-like_helical_dom_sf"/>
</dbReference>
<feature type="domain" description="OmpA-like" evidence="6">
    <location>
        <begin position="538"/>
        <end position="652"/>
    </location>
</feature>